<evidence type="ECO:0000313" key="9">
    <source>
        <dbReference type="Proteomes" id="UP000886879"/>
    </source>
</evidence>
<comment type="domain">
    <text evidence="6">Has three domains with a flexible linker between the domains II and III and assumes an 'L' shape. Domain III is highly mobile and contacts RuvB.</text>
</comment>
<proteinExistence type="inferred from homology"/>
<dbReference type="Gene3D" id="1.10.150.20">
    <property type="entry name" value="5' to 3' exonuclease, C-terminal subdomain"/>
    <property type="match status" value="1"/>
</dbReference>
<dbReference type="Pfam" id="PF07499">
    <property type="entry name" value="RuvA_C"/>
    <property type="match status" value="1"/>
</dbReference>
<feature type="region of interest" description="Domain III" evidence="6">
    <location>
        <begin position="148"/>
        <end position="200"/>
    </location>
</feature>
<dbReference type="InterPro" id="IPR013849">
    <property type="entry name" value="DNA_helicase_Holl-junc_RuvA_I"/>
</dbReference>
<dbReference type="NCBIfam" id="TIGR00084">
    <property type="entry name" value="ruvA"/>
    <property type="match status" value="1"/>
</dbReference>
<dbReference type="Pfam" id="PF14520">
    <property type="entry name" value="HHH_5"/>
    <property type="match status" value="1"/>
</dbReference>
<comment type="caution">
    <text evidence="8">The sequence shown here is derived from an EMBL/GenBank/DDBJ whole genome shotgun (WGS) entry which is preliminary data.</text>
</comment>
<evidence type="ECO:0000256" key="3">
    <source>
        <dbReference type="ARBA" id="ARBA00023125"/>
    </source>
</evidence>
<dbReference type="InterPro" id="IPR000085">
    <property type="entry name" value="RuvA"/>
</dbReference>
<dbReference type="InterPro" id="IPR012340">
    <property type="entry name" value="NA-bd_OB-fold"/>
</dbReference>
<sequence>MFYYLNGTVAHIGPYLAVIDCGGVGYACRTTNHTLAGLTRGSQAKLYTYLHVREDIFELYGFSTESELSSFQMLIGVSGVGPKAALAILSSNTPEGLALAIVSENEKALTCAPGIGKKIAQRIILELKDKLSKGQLTTSSGEAFAGGVTIIPENKTSEASAALAVLGYSQPEIAAALKGLDVDQLTLEEIIKQALKRMVR</sequence>
<dbReference type="GO" id="GO:0009378">
    <property type="term" value="F:four-way junction helicase activity"/>
    <property type="evidence" value="ECO:0007669"/>
    <property type="project" value="InterPro"/>
</dbReference>
<comment type="caution">
    <text evidence="6">Lacks conserved residue(s) required for the propagation of feature annotation.</text>
</comment>
<dbReference type="InterPro" id="IPR010994">
    <property type="entry name" value="RuvA_2-like"/>
</dbReference>
<dbReference type="SUPFAM" id="SSF46929">
    <property type="entry name" value="DNA helicase RuvA subunit, C-terminal domain"/>
    <property type="match status" value="1"/>
</dbReference>
<gene>
    <name evidence="6 8" type="primary">ruvA</name>
    <name evidence="8" type="ORF">IAD31_01175</name>
</gene>
<evidence type="ECO:0000313" key="8">
    <source>
        <dbReference type="EMBL" id="HIQ60202.1"/>
    </source>
</evidence>
<dbReference type="SUPFAM" id="SSF47781">
    <property type="entry name" value="RuvA domain 2-like"/>
    <property type="match status" value="1"/>
</dbReference>
<evidence type="ECO:0000256" key="1">
    <source>
        <dbReference type="ARBA" id="ARBA00022490"/>
    </source>
</evidence>
<keyword evidence="4 6" id="KW-0233">DNA recombination</keyword>
<dbReference type="CDD" id="cd14332">
    <property type="entry name" value="UBA_RuvA_C"/>
    <property type="match status" value="1"/>
</dbReference>
<dbReference type="GO" id="GO:0009379">
    <property type="term" value="C:Holliday junction helicase complex"/>
    <property type="evidence" value="ECO:0007669"/>
    <property type="project" value="InterPro"/>
</dbReference>
<dbReference type="GO" id="GO:0006281">
    <property type="term" value="P:DNA repair"/>
    <property type="evidence" value="ECO:0007669"/>
    <property type="project" value="UniProtKB-UniRule"/>
</dbReference>
<keyword evidence="3 6" id="KW-0238">DNA-binding</keyword>
<feature type="domain" description="Helix-hairpin-helix DNA-binding motif class 1" evidence="7">
    <location>
        <begin position="72"/>
        <end position="91"/>
    </location>
</feature>
<dbReference type="Gene3D" id="2.40.50.140">
    <property type="entry name" value="Nucleic acid-binding proteins"/>
    <property type="match status" value="1"/>
</dbReference>
<protein>
    <recommendedName>
        <fullName evidence="6">Holliday junction branch migration complex subunit RuvA</fullName>
    </recommendedName>
</protein>
<dbReference type="GO" id="GO:0005737">
    <property type="term" value="C:cytoplasm"/>
    <property type="evidence" value="ECO:0007669"/>
    <property type="project" value="UniProtKB-SubCell"/>
</dbReference>
<comment type="function">
    <text evidence="6">The RuvA-RuvB-RuvC complex processes Holliday junction (HJ) DNA during genetic recombination and DNA repair, while the RuvA-RuvB complex plays an important role in the rescue of blocked DNA replication forks via replication fork reversal (RFR). RuvA specifically binds to HJ cruciform DNA, conferring on it an open structure. The RuvB hexamer acts as an ATP-dependent pump, pulling dsDNA into and through the RuvAB complex. HJ branch migration allows RuvC to scan DNA until it finds its consensus sequence, where it cleaves and resolves the cruciform DNA.</text>
</comment>
<accession>A0A9D1CG54</accession>
<organism evidence="8 9">
    <name type="scientific">Candidatus Enterenecus faecium</name>
    <dbReference type="NCBI Taxonomy" id="2840780"/>
    <lineage>
        <taxon>Bacteria</taxon>
        <taxon>Bacillati</taxon>
        <taxon>Bacillota</taxon>
        <taxon>Clostridia</taxon>
        <taxon>Eubacteriales</taxon>
        <taxon>Candidatus Enterenecus</taxon>
    </lineage>
</organism>
<reference evidence="8" key="1">
    <citation type="submission" date="2020-10" db="EMBL/GenBank/DDBJ databases">
        <authorList>
            <person name="Gilroy R."/>
        </authorList>
    </citation>
    <scope>NUCLEOTIDE SEQUENCE</scope>
    <source>
        <strain evidence="8">ChiGjej2B2-12916</strain>
    </source>
</reference>
<dbReference type="SMART" id="SM00278">
    <property type="entry name" value="HhH1"/>
    <property type="match status" value="2"/>
</dbReference>
<keyword evidence="5 6" id="KW-0234">DNA repair</keyword>
<comment type="subcellular location">
    <subcellularLocation>
        <location evidence="6">Cytoplasm</location>
    </subcellularLocation>
</comment>
<evidence type="ECO:0000259" key="7">
    <source>
        <dbReference type="SMART" id="SM00278"/>
    </source>
</evidence>
<evidence type="ECO:0000256" key="5">
    <source>
        <dbReference type="ARBA" id="ARBA00023204"/>
    </source>
</evidence>
<dbReference type="InterPro" id="IPR036267">
    <property type="entry name" value="RuvA_C_sf"/>
</dbReference>
<comment type="similarity">
    <text evidence="6">Belongs to the RuvA family.</text>
</comment>
<dbReference type="GO" id="GO:0000400">
    <property type="term" value="F:four-way junction DNA binding"/>
    <property type="evidence" value="ECO:0007669"/>
    <property type="project" value="UniProtKB-UniRule"/>
</dbReference>
<keyword evidence="2 6" id="KW-0227">DNA damage</keyword>
<dbReference type="HAMAP" id="MF_00031">
    <property type="entry name" value="DNA_HJ_migration_RuvA"/>
    <property type="match status" value="1"/>
</dbReference>
<dbReference type="GO" id="GO:0006310">
    <property type="term" value="P:DNA recombination"/>
    <property type="evidence" value="ECO:0007669"/>
    <property type="project" value="UniProtKB-UniRule"/>
</dbReference>
<dbReference type="GO" id="GO:0005524">
    <property type="term" value="F:ATP binding"/>
    <property type="evidence" value="ECO:0007669"/>
    <property type="project" value="InterPro"/>
</dbReference>
<evidence type="ECO:0000256" key="2">
    <source>
        <dbReference type="ARBA" id="ARBA00022763"/>
    </source>
</evidence>
<dbReference type="InterPro" id="IPR003583">
    <property type="entry name" value="Hlx-hairpin-Hlx_DNA-bd_motif"/>
</dbReference>
<evidence type="ECO:0000256" key="6">
    <source>
        <dbReference type="HAMAP-Rule" id="MF_00031"/>
    </source>
</evidence>
<dbReference type="GO" id="GO:0048476">
    <property type="term" value="C:Holliday junction resolvase complex"/>
    <property type="evidence" value="ECO:0007669"/>
    <property type="project" value="UniProtKB-UniRule"/>
</dbReference>
<dbReference type="AlphaFoldDB" id="A0A9D1CG54"/>
<dbReference type="Gene3D" id="1.10.8.10">
    <property type="entry name" value="DNA helicase RuvA subunit, C-terminal domain"/>
    <property type="match status" value="1"/>
</dbReference>
<dbReference type="EMBL" id="DVFO01000009">
    <property type="protein sequence ID" value="HIQ60202.1"/>
    <property type="molecule type" value="Genomic_DNA"/>
</dbReference>
<comment type="subunit">
    <text evidence="6">Homotetramer. Forms an RuvA(8)-RuvB(12)-Holliday junction (HJ) complex. HJ DNA is sandwiched between 2 RuvA tetramers; dsDNA enters through RuvA and exits via RuvB. An RuvB hexamer assembles on each DNA strand where it exits the tetramer. Each RuvB hexamer is contacted by two RuvA subunits (via domain III) on 2 adjacent RuvB subunits; this complex drives branch migration. In the full resolvosome a probable DNA-RuvA(4)-RuvB(12)-RuvC(2) complex forms which resolves the HJ.</text>
</comment>
<dbReference type="SUPFAM" id="SSF50249">
    <property type="entry name" value="Nucleic acid-binding proteins"/>
    <property type="match status" value="1"/>
</dbReference>
<evidence type="ECO:0000256" key="4">
    <source>
        <dbReference type="ARBA" id="ARBA00023172"/>
    </source>
</evidence>
<name>A0A9D1CG54_9FIRM</name>
<dbReference type="Proteomes" id="UP000886879">
    <property type="component" value="Unassembled WGS sequence"/>
</dbReference>
<dbReference type="Pfam" id="PF01330">
    <property type="entry name" value="RuvA_N"/>
    <property type="match status" value="1"/>
</dbReference>
<reference evidence="8" key="2">
    <citation type="journal article" date="2021" name="PeerJ">
        <title>Extensive microbial diversity within the chicken gut microbiome revealed by metagenomics and culture.</title>
        <authorList>
            <person name="Gilroy R."/>
            <person name="Ravi A."/>
            <person name="Getino M."/>
            <person name="Pursley I."/>
            <person name="Horton D.L."/>
            <person name="Alikhan N.F."/>
            <person name="Baker D."/>
            <person name="Gharbi K."/>
            <person name="Hall N."/>
            <person name="Watson M."/>
            <person name="Adriaenssens E.M."/>
            <person name="Foster-Nyarko E."/>
            <person name="Jarju S."/>
            <person name="Secka A."/>
            <person name="Antonio M."/>
            <person name="Oren A."/>
            <person name="Chaudhuri R.R."/>
            <person name="La Ragione R."/>
            <person name="Hildebrand F."/>
            <person name="Pallen M.J."/>
        </authorList>
    </citation>
    <scope>NUCLEOTIDE SEQUENCE</scope>
    <source>
        <strain evidence="8">ChiGjej2B2-12916</strain>
    </source>
</reference>
<keyword evidence="1 6" id="KW-0963">Cytoplasm</keyword>
<dbReference type="InterPro" id="IPR011114">
    <property type="entry name" value="RuvA_C"/>
</dbReference>
<feature type="domain" description="Helix-hairpin-helix DNA-binding motif class 1" evidence="7">
    <location>
        <begin position="107"/>
        <end position="126"/>
    </location>
</feature>